<proteinExistence type="predicted"/>
<gene>
    <name evidence="1" type="ORF">CITCOLO1_LOCUS19408</name>
</gene>
<name>A0ABP0Z5M8_9ROSI</name>
<protein>
    <submittedName>
        <fullName evidence="1">Uncharacterized protein</fullName>
    </submittedName>
</protein>
<sequence>MSPKEICEFYRNGSFTPHVWRSTAWQSPFAISIGKRIIRFNFRTFFLLHWTVSPFHLQPFPLSLMRS</sequence>
<dbReference type="Proteomes" id="UP001642487">
    <property type="component" value="Chromosome 8"/>
</dbReference>
<organism evidence="1 2">
    <name type="scientific">Citrullus colocynthis</name>
    <name type="common">colocynth</name>
    <dbReference type="NCBI Taxonomy" id="252529"/>
    <lineage>
        <taxon>Eukaryota</taxon>
        <taxon>Viridiplantae</taxon>
        <taxon>Streptophyta</taxon>
        <taxon>Embryophyta</taxon>
        <taxon>Tracheophyta</taxon>
        <taxon>Spermatophyta</taxon>
        <taxon>Magnoliopsida</taxon>
        <taxon>eudicotyledons</taxon>
        <taxon>Gunneridae</taxon>
        <taxon>Pentapetalae</taxon>
        <taxon>rosids</taxon>
        <taxon>fabids</taxon>
        <taxon>Cucurbitales</taxon>
        <taxon>Cucurbitaceae</taxon>
        <taxon>Benincaseae</taxon>
        <taxon>Citrullus</taxon>
    </lineage>
</organism>
<accession>A0ABP0Z5M8</accession>
<evidence type="ECO:0000313" key="1">
    <source>
        <dbReference type="EMBL" id="CAK9327041.1"/>
    </source>
</evidence>
<keyword evidence="2" id="KW-1185">Reference proteome</keyword>
<evidence type="ECO:0000313" key="2">
    <source>
        <dbReference type="Proteomes" id="UP001642487"/>
    </source>
</evidence>
<dbReference type="EMBL" id="OZ021742">
    <property type="protein sequence ID" value="CAK9327041.1"/>
    <property type="molecule type" value="Genomic_DNA"/>
</dbReference>
<reference evidence="1 2" key="1">
    <citation type="submission" date="2024-03" db="EMBL/GenBank/DDBJ databases">
        <authorList>
            <person name="Gkanogiannis A."/>
            <person name="Becerra Lopez-Lavalle L."/>
        </authorList>
    </citation>
    <scope>NUCLEOTIDE SEQUENCE [LARGE SCALE GENOMIC DNA]</scope>
</reference>